<dbReference type="Gramene" id="TVU50955">
    <property type="protein sequence ID" value="TVU50955"/>
    <property type="gene ID" value="EJB05_02354"/>
</dbReference>
<dbReference type="Proteomes" id="UP000324897">
    <property type="component" value="Chromosome 6"/>
</dbReference>
<evidence type="ECO:0000313" key="2">
    <source>
        <dbReference type="EMBL" id="TVU50955.1"/>
    </source>
</evidence>
<protein>
    <submittedName>
        <fullName evidence="2">Uncharacterized protein</fullName>
    </submittedName>
</protein>
<feature type="region of interest" description="Disordered" evidence="1">
    <location>
        <begin position="89"/>
        <end position="110"/>
    </location>
</feature>
<evidence type="ECO:0000313" key="3">
    <source>
        <dbReference type="Proteomes" id="UP000324897"/>
    </source>
</evidence>
<accession>A0A5J9WSV5</accession>
<organism evidence="2 3">
    <name type="scientific">Eragrostis curvula</name>
    <name type="common">weeping love grass</name>
    <dbReference type="NCBI Taxonomy" id="38414"/>
    <lineage>
        <taxon>Eukaryota</taxon>
        <taxon>Viridiplantae</taxon>
        <taxon>Streptophyta</taxon>
        <taxon>Embryophyta</taxon>
        <taxon>Tracheophyta</taxon>
        <taxon>Spermatophyta</taxon>
        <taxon>Magnoliopsida</taxon>
        <taxon>Liliopsida</taxon>
        <taxon>Poales</taxon>
        <taxon>Poaceae</taxon>
        <taxon>PACMAD clade</taxon>
        <taxon>Chloridoideae</taxon>
        <taxon>Eragrostideae</taxon>
        <taxon>Eragrostidinae</taxon>
        <taxon>Eragrostis</taxon>
    </lineage>
</organism>
<gene>
    <name evidence="2" type="ORF">EJB05_02354</name>
</gene>
<sequence>MVTRAHNKSTWPRPRWSRVSPWSPPGRAGLPASCSTKCRVRETHRVSRFQGAGGPRGYLPVGEEKMTVSVEDASLAQDIRKWDPKLLSSMDHGLLPRNTSSFRSGRSRRY</sequence>
<proteinExistence type="predicted"/>
<dbReference type="EMBL" id="RWGY01000002">
    <property type="protein sequence ID" value="TVU50955.1"/>
    <property type="molecule type" value="Genomic_DNA"/>
</dbReference>
<feature type="region of interest" description="Disordered" evidence="1">
    <location>
        <begin position="1"/>
        <end position="35"/>
    </location>
</feature>
<name>A0A5J9WSV5_9POAL</name>
<reference evidence="2 3" key="1">
    <citation type="journal article" date="2019" name="Sci. Rep.">
        <title>A high-quality genome of Eragrostis curvula grass provides insights into Poaceae evolution and supports new strategies to enhance forage quality.</title>
        <authorList>
            <person name="Carballo J."/>
            <person name="Santos B.A.C.M."/>
            <person name="Zappacosta D."/>
            <person name="Garbus I."/>
            <person name="Selva J.P."/>
            <person name="Gallo C.A."/>
            <person name="Diaz A."/>
            <person name="Albertini E."/>
            <person name="Caccamo M."/>
            <person name="Echenique V."/>
        </authorList>
    </citation>
    <scope>NUCLEOTIDE SEQUENCE [LARGE SCALE GENOMIC DNA]</scope>
    <source>
        <strain evidence="3">cv. Victoria</strain>
        <tissue evidence="2">Leaf</tissue>
    </source>
</reference>
<keyword evidence="3" id="KW-1185">Reference proteome</keyword>
<dbReference type="AlphaFoldDB" id="A0A5J9WSV5"/>
<feature type="compositionally biased region" description="Low complexity" evidence="1">
    <location>
        <begin position="11"/>
        <end position="21"/>
    </location>
</feature>
<comment type="caution">
    <text evidence="2">The sequence shown here is derived from an EMBL/GenBank/DDBJ whole genome shotgun (WGS) entry which is preliminary data.</text>
</comment>
<evidence type="ECO:0000256" key="1">
    <source>
        <dbReference type="SAM" id="MobiDB-lite"/>
    </source>
</evidence>
<feature type="non-terminal residue" evidence="2">
    <location>
        <position position="1"/>
    </location>
</feature>